<evidence type="ECO:0000313" key="1">
    <source>
        <dbReference type="EMBL" id="CAF1228058.1"/>
    </source>
</evidence>
<dbReference type="Proteomes" id="UP000663852">
    <property type="component" value="Unassembled WGS sequence"/>
</dbReference>
<dbReference type="EMBL" id="CAJNOJ010000164">
    <property type="protein sequence ID" value="CAF1228058.1"/>
    <property type="molecule type" value="Genomic_DNA"/>
</dbReference>
<evidence type="ECO:0000313" key="2">
    <source>
        <dbReference type="EMBL" id="CAF1608948.1"/>
    </source>
</evidence>
<gene>
    <name evidence="1" type="ORF">EDS130_LOCUS26779</name>
    <name evidence="2" type="ORF">XAT740_LOCUS48657</name>
</gene>
<dbReference type="AlphaFoldDB" id="A0A814YDH1"/>
<dbReference type="Proteomes" id="UP000663828">
    <property type="component" value="Unassembled WGS sequence"/>
</dbReference>
<accession>A0A814YDH1</accession>
<keyword evidence="3" id="KW-1185">Reference proteome</keyword>
<organism evidence="1 4">
    <name type="scientific">Adineta ricciae</name>
    <name type="common">Rotifer</name>
    <dbReference type="NCBI Taxonomy" id="249248"/>
    <lineage>
        <taxon>Eukaryota</taxon>
        <taxon>Metazoa</taxon>
        <taxon>Spiralia</taxon>
        <taxon>Gnathifera</taxon>
        <taxon>Rotifera</taxon>
        <taxon>Eurotatoria</taxon>
        <taxon>Bdelloidea</taxon>
        <taxon>Adinetida</taxon>
        <taxon>Adinetidae</taxon>
        <taxon>Adineta</taxon>
    </lineage>
</organism>
<protein>
    <submittedName>
        <fullName evidence="1">Uncharacterized protein</fullName>
    </submittedName>
</protein>
<reference evidence="1" key="1">
    <citation type="submission" date="2021-02" db="EMBL/GenBank/DDBJ databases">
        <authorList>
            <person name="Nowell W R."/>
        </authorList>
    </citation>
    <scope>NUCLEOTIDE SEQUENCE</scope>
</reference>
<evidence type="ECO:0000313" key="3">
    <source>
        <dbReference type="Proteomes" id="UP000663828"/>
    </source>
</evidence>
<comment type="caution">
    <text evidence="1">The sequence shown here is derived from an EMBL/GenBank/DDBJ whole genome shotgun (WGS) entry which is preliminary data.</text>
</comment>
<dbReference type="EMBL" id="CAJNOR010007024">
    <property type="protein sequence ID" value="CAF1608948.1"/>
    <property type="molecule type" value="Genomic_DNA"/>
</dbReference>
<name>A0A814YDH1_ADIRI</name>
<proteinExistence type="predicted"/>
<sequence>MVNDSHSTFYVRQLYPRNQRETLIRTSGITTEIQGPIVTSNDHPETSVIATVTDFECNFWVYVAMVTRQDTARASQKLLNTLTGIYVDLFTGTLYTVKWKPSGAIGTVMVGVCSTQGFNEVFLFKLKGLTFDKYGNMYVAGQLSSP</sequence>
<evidence type="ECO:0000313" key="4">
    <source>
        <dbReference type="Proteomes" id="UP000663852"/>
    </source>
</evidence>